<sequence>QDVMQEMMQSPGQHYSRLSRLLRRIRESPEASQELMRWGLSLDPDIHRTQGRILPAEKVSLRHSSFFPAEDLNWNKEVTREASLVTIAMNCWLLVYPRRLQNVAKDLVATMENVCGPLGMRLSRPALVELKDDRIETYAKTIRGVLGTEEKVQLLLCLISSCREDLYGAIKKLCCIQSPVPSQVISVQSLTGQLGKMRAVVQKVLLQINCKLGGELWVVDIPL</sequence>
<reference evidence="2 3" key="1">
    <citation type="submission" date="2019-09" db="EMBL/GenBank/DDBJ databases">
        <title>Bird 10,000 Genomes (B10K) Project - Family phase.</title>
        <authorList>
            <person name="Zhang G."/>
        </authorList>
    </citation>
    <scope>NUCLEOTIDE SEQUENCE [LARGE SCALE GENOMIC DNA]</scope>
    <source>
        <strain evidence="2">B10K-DU-001-21</strain>
        <tissue evidence="2">Muscle</tissue>
    </source>
</reference>
<evidence type="ECO:0000313" key="2">
    <source>
        <dbReference type="EMBL" id="NXG80716.1"/>
    </source>
</evidence>
<feature type="domain" description="Piwi" evidence="1">
    <location>
        <begin position="154"/>
        <end position="223"/>
    </location>
</feature>
<evidence type="ECO:0000259" key="1">
    <source>
        <dbReference type="PROSITE" id="PS50822"/>
    </source>
</evidence>
<name>A0A7K9EV71_BARMA</name>
<dbReference type="FunFam" id="3.40.50.2300:FF:000141">
    <property type="entry name" value="piwi-like protein 2 isoform X1"/>
    <property type="match status" value="1"/>
</dbReference>
<dbReference type="OrthoDB" id="445936at2759"/>
<feature type="non-terminal residue" evidence="2">
    <location>
        <position position="223"/>
    </location>
</feature>
<dbReference type="GO" id="GO:0003676">
    <property type="term" value="F:nucleic acid binding"/>
    <property type="evidence" value="ECO:0007669"/>
    <property type="project" value="InterPro"/>
</dbReference>
<gene>
    <name evidence="2" type="primary">Piwil2</name>
    <name evidence="2" type="ORF">BARMAR_R08391</name>
</gene>
<dbReference type="InterPro" id="IPR003165">
    <property type="entry name" value="Piwi"/>
</dbReference>
<accession>A0A7K9EV71</accession>
<dbReference type="Proteomes" id="UP000578343">
    <property type="component" value="Unassembled WGS sequence"/>
</dbReference>
<dbReference type="Pfam" id="PF02171">
    <property type="entry name" value="Piwi"/>
    <property type="match status" value="1"/>
</dbReference>
<dbReference type="SUPFAM" id="SSF53098">
    <property type="entry name" value="Ribonuclease H-like"/>
    <property type="match status" value="1"/>
</dbReference>
<organism evidence="2 3">
    <name type="scientific">Baryphthengus martii</name>
    <name type="common">Rufous motmot</name>
    <dbReference type="NCBI Taxonomy" id="176943"/>
    <lineage>
        <taxon>Eukaryota</taxon>
        <taxon>Metazoa</taxon>
        <taxon>Chordata</taxon>
        <taxon>Craniata</taxon>
        <taxon>Vertebrata</taxon>
        <taxon>Euteleostomi</taxon>
        <taxon>Archelosauria</taxon>
        <taxon>Archosauria</taxon>
        <taxon>Dinosauria</taxon>
        <taxon>Saurischia</taxon>
        <taxon>Theropoda</taxon>
        <taxon>Coelurosauria</taxon>
        <taxon>Aves</taxon>
        <taxon>Neognathae</taxon>
        <taxon>Neoaves</taxon>
        <taxon>Telluraves</taxon>
        <taxon>Coraciimorphae</taxon>
        <taxon>Coraciiformes</taxon>
        <taxon>Momotidae</taxon>
        <taxon>Baryphthengus</taxon>
    </lineage>
</organism>
<comment type="caution">
    <text evidence="2">The sequence shown here is derived from an EMBL/GenBank/DDBJ whole genome shotgun (WGS) entry which is preliminary data.</text>
</comment>
<dbReference type="EMBL" id="VWZK01021773">
    <property type="protein sequence ID" value="NXG80716.1"/>
    <property type="molecule type" value="Genomic_DNA"/>
</dbReference>
<proteinExistence type="predicted"/>
<dbReference type="Gene3D" id="3.40.50.2300">
    <property type="match status" value="1"/>
</dbReference>
<protein>
    <submittedName>
        <fullName evidence="2">PIWL2 protein</fullName>
    </submittedName>
</protein>
<evidence type="ECO:0000313" key="3">
    <source>
        <dbReference type="Proteomes" id="UP000578343"/>
    </source>
</evidence>
<dbReference type="PROSITE" id="PS50822">
    <property type="entry name" value="PIWI"/>
    <property type="match status" value="1"/>
</dbReference>
<feature type="non-terminal residue" evidence="2">
    <location>
        <position position="1"/>
    </location>
</feature>
<keyword evidence="3" id="KW-1185">Reference proteome</keyword>
<dbReference type="InterPro" id="IPR012337">
    <property type="entry name" value="RNaseH-like_sf"/>
</dbReference>
<dbReference type="AlphaFoldDB" id="A0A7K9EV71"/>
<dbReference type="PANTHER" id="PTHR22891">
    <property type="entry name" value="EUKARYOTIC TRANSLATION INITIATION FACTOR 2C"/>
    <property type="match status" value="1"/>
</dbReference>